<dbReference type="SMART" id="SM00304">
    <property type="entry name" value="HAMP"/>
    <property type="match status" value="1"/>
</dbReference>
<reference evidence="8 9" key="1">
    <citation type="submission" date="2021-12" db="EMBL/GenBank/DDBJ databases">
        <title>Genome seq of p7.</title>
        <authorList>
            <person name="Seo T."/>
        </authorList>
    </citation>
    <scope>NUCLEOTIDE SEQUENCE [LARGE SCALE GENOMIC DNA]</scope>
    <source>
        <strain evidence="8 9">P7</strain>
    </source>
</reference>
<evidence type="ECO:0000259" key="6">
    <source>
        <dbReference type="PROSITE" id="PS50111"/>
    </source>
</evidence>
<feature type="region of interest" description="Disordered" evidence="5">
    <location>
        <begin position="278"/>
        <end position="301"/>
    </location>
</feature>
<dbReference type="CDD" id="cd06225">
    <property type="entry name" value="HAMP"/>
    <property type="match status" value="1"/>
</dbReference>
<comment type="similarity">
    <text evidence="2">Belongs to the methyl-accepting chemotaxis (MCP) protein family.</text>
</comment>
<organism evidence="8 9">
    <name type="scientific">Pelomonas caseinilytica</name>
    <dbReference type="NCBI Taxonomy" id="2906763"/>
    <lineage>
        <taxon>Bacteria</taxon>
        <taxon>Pseudomonadati</taxon>
        <taxon>Pseudomonadota</taxon>
        <taxon>Betaproteobacteria</taxon>
        <taxon>Burkholderiales</taxon>
        <taxon>Sphaerotilaceae</taxon>
        <taxon>Roseateles</taxon>
    </lineage>
</organism>
<keyword evidence="9" id="KW-1185">Reference proteome</keyword>
<dbReference type="PRINTS" id="PR00260">
    <property type="entry name" value="CHEMTRNSDUCR"/>
</dbReference>
<dbReference type="Proteomes" id="UP001201463">
    <property type="component" value="Unassembled WGS sequence"/>
</dbReference>
<evidence type="ECO:0000256" key="1">
    <source>
        <dbReference type="ARBA" id="ARBA00022481"/>
    </source>
</evidence>
<keyword evidence="3" id="KW-0807">Transducer</keyword>
<evidence type="ECO:0000313" key="9">
    <source>
        <dbReference type="Proteomes" id="UP001201463"/>
    </source>
</evidence>
<feature type="coiled-coil region" evidence="4">
    <location>
        <begin position="31"/>
        <end position="61"/>
    </location>
</feature>
<name>A0ABS8XHQ5_9BURK</name>
<gene>
    <name evidence="8" type="ORF">LXT12_12425</name>
</gene>
<protein>
    <submittedName>
        <fullName evidence="8">Methyl-accepting chemotaxis protein</fullName>
    </submittedName>
</protein>
<dbReference type="EMBL" id="JAJTWT010000004">
    <property type="protein sequence ID" value="MCE4538056.1"/>
    <property type="molecule type" value="Genomic_DNA"/>
</dbReference>
<evidence type="ECO:0000256" key="3">
    <source>
        <dbReference type="PROSITE-ProRule" id="PRU00284"/>
    </source>
</evidence>
<dbReference type="InterPro" id="IPR004089">
    <property type="entry name" value="MCPsignal_dom"/>
</dbReference>
<feature type="domain" description="Methyl-accepting transducer" evidence="6">
    <location>
        <begin position="51"/>
        <end position="280"/>
    </location>
</feature>
<comment type="caution">
    <text evidence="8">The sequence shown here is derived from an EMBL/GenBank/DDBJ whole genome shotgun (WGS) entry which is preliminary data.</text>
</comment>
<keyword evidence="4" id="KW-0175">Coiled coil</keyword>
<proteinExistence type="inferred from homology"/>
<evidence type="ECO:0000256" key="2">
    <source>
        <dbReference type="ARBA" id="ARBA00029447"/>
    </source>
</evidence>
<dbReference type="Gene3D" id="1.10.287.950">
    <property type="entry name" value="Methyl-accepting chemotaxis protein"/>
    <property type="match status" value="1"/>
</dbReference>
<dbReference type="InterPro" id="IPR051310">
    <property type="entry name" value="MCP_chemotaxis"/>
</dbReference>
<dbReference type="PROSITE" id="PS50885">
    <property type="entry name" value="HAMP"/>
    <property type="match status" value="1"/>
</dbReference>
<feature type="compositionally biased region" description="Polar residues" evidence="5">
    <location>
        <begin position="279"/>
        <end position="301"/>
    </location>
</feature>
<evidence type="ECO:0000313" key="8">
    <source>
        <dbReference type="EMBL" id="MCE4538056.1"/>
    </source>
</evidence>
<accession>A0ABS8XHQ5</accession>
<dbReference type="InterPro" id="IPR004090">
    <property type="entry name" value="Chemotax_Me-accpt_rcpt"/>
</dbReference>
<dbReference type="Pfam" id="PF00672">
    <property type="entry name" value="HAMP"/>
    <property type="match status" value="1"/>
</dbReference>
<feature type="domain" description="HAMP" evidence="7">
    <location>
        <begin position="2"/>
        <end position="46"/>
    </location>
</feature>
<dbReference type="PANTHER" id="PTHR43531">
    <property type="entry name" value="PROTEIN ICFG"/>
    <property type="match status" value="1"/>
</dbReference>
<sequence>MQAIEATERIASGDLSTQVDTDRRDEMGRVLHAIEAMQQRLRRLVRKLQEASGEIHVAADEIASGNQDLSRRSEQSAAQMEMAASNVEALSETVAATAKAADEASRLAQAASRSADAGGQVVGQFLSTMTSISDGSRRIAEIIGVIDGIAFQTNILALNAAVEAARAGEQGRGFAVVASEVRALAQRSATAAREIKVLIEASATQVENGSRQIGEANAAMTRVTQGIDQVSMMIRGIATDASQESARMHDLSGTIMKIDQMTQQNAALVEQSAAAAHSMNDQAEQMSTLASGFRLTSRSSP</sequence>
<evidence type="ECO:0000256" key="5">
    <source>
        <dbReference type="SAM" id="MobiDB-lite"/>
    </source>
</evidence>
<evidence type="ECO:0000259" key="7">
    <source>
        <dbReference type="PROSITE" id="PS50885"/>
    </source>
</evidence>
<dbReference type="PANTHER" id="PTHR43531:SF14">
    <property type="entry name" value="METHYL-ACCEPTING CHEMOTAXIS PROTEIN I-RELATED"/>
    <property type="match status" value="1"/>
</dbReference>
<dbReference type="Pfam" id="PF00015">
    <property type="entry name" value="MCPsignal"/>
    <property type="match status" value="1"/>
</dbReference>
<evidence type="ECO:0000256" key="4">
    <source>
        <dbReference type="SAM" id="Coils"/>
    </source>
</evidence>
<keyword evidence="1" id="KW-0488">Methylation</keyword>
<dbReference type="PROSITE" id="PS50111">
    <property type="entry name" value="CHEMOTAXIS_TRANSDUC_2"/>
    <property type="match status" value="1"/>
</dbReference>
<dbReference type="SUPFAM" id="SSF58104">
    <property type="entry name" value="Methyl-accepting chemotaxis protein (MCP) signaling domain"/>
    <property type="match status" value="1"/>
</dbReference>
<dbReference type="InterPro" id="IPR003660">
    <property type="entry name" value="HAMP_dom"/>
</dbReference>
<dbReference type="SMART" id="SM00283">
    <property type="entry name" value="MA"/>
    <property type="match status" value="1"/>
</dbReference>